<dbReference type="Pfam" id="PF14238">
    <property type="entry name" value="DUF4340"/>
    <property type="match status" value="1"/>
</dbReference>
<gene>
    <name evidence="2" type="ORF">MNBD_GAMMA24-2356</name>
</gene>
<proteinExistence type="predicted"/>
<reference evidence="2" key="1">
    <citation type="submission" date="2018-06" db="EMBL/GenBank/DDBJ databases">
        <authorList>
            <person name="Zhirakovskaya E."/>
        </authorList>
    </citation>
    <scope>NUCLEOTIDE SEQUENCE</scope>
</reference>
<accession>A0A3B1C422</accession>
<name>A0A3B1C422_9ZZZZ</name>
<evidence type="ECO:0000313" key="2">
    <source>
        <dbReference type="EMBL" id="VAX13435.1"/>
    </source>
</evidence>
<organism evidence="2">
    <name type="scientific">hydrothermal vent metagenome</name>
    <dbReference type="NCBI Taxonomy" id="652676"/>
    <lineage>
        <taxon>unclassified sequences</taxon>
        <taxon>metagenomes</taxon>
        <taxon>ecological metagenomes</taxon>
    </lineage>
</organism>
<evidence type="ECO:0000259" key="1">
    <source>
        <dbReference type="Pfam" id="PF14238"/>
    </source>
</evidence>
<sequence length="300" mass="34306">MTSRTLLNLALLLIVLILVAVVMLEPGKKPEPKPELLTSMKASAVKQIKIVRRDKGTIELQKQSDHWRMLTPFKLPANNYKVESVLNLLKTESVARYDLAKLDPARFDLVKPVVSIDFNDSLKIDFGNIAPLQKQRYVRIGKQLHLIPDYYYYQLIGSATDYLDHALIPEGKKIRRLELPTLTLALKDGKWMLTPKDESYSADAYTDLLNEWQHAHALELRPLKDKDKKNLPHKQIHILLQGNNKPITYSLQQTDDKFILIRADKNIEYVMPKDKAGSLLKLQKSVPEKPVAQKKKTGGK</sequence>
<feature type="domain" description="DUF4340" evidence="1">
    <location>
        <begin position="67"/>
        <end position="230"/>
    </location>
</feature>
<dbReference type="AlphaFoldDB" id="A0A3B1C422"/>
<protein>
    <recommendedName>
        <fullName evidence="1">DUF4340 domain-containing protein</fullName>
    </recommendedName>
</protein>
<dbReference type="InterPro" id="IPR025641">
    <property type="entry name" value="DUF4340"/>
</dbReference>
<dbReference type="EMBL" id="UOFZ01000116">
    <property type="protein sequence ID" value="VAX13435.1"/>
    <property type="molecule type" value="Genomic_DNA"/>
</dbReference>